<dbReference type="Proteomes" id="UP001149411">
    <property type="component" value="Unassembled WGS sequence"/>
</dbReference>
<dbReference type="PANTHER" id="PTHR33653">
    <property type="entry name" value="RIBONUCLEASE VAPC2"/>
    <property type="match status" value="1"/>
</dbReference>
<dbReference type="InterPro" id="IPR029060">
    <property type="entry name" value="PIN-like_dom_sf"/>
</dbReference>
<comment type="caution">
    <text evidence="8">The sequence shown here is derived from an EMBL/GenBank/DDBJ whole genome shotgun (WGS) entry which is preliminary data.</text>
</comment>
<proteinExistence type="inferred from homology"/>
<reference evidence="8" key="1">
    <citation type="submission" date="2022-09" db="EMBL/GenBank/DDBJ databases">
        <title>Haloadaptaus new haloarchaeum isolated from saline soil.</title>
        <authorList>
            <person name="Duran-Viseras A."/>
            <person name="Sanchez-Porro C."/>
            <person name="Ventosa A."/>
        </authorList>
    </citation>
    <scope>NUCLEOTIDE SEQUENCE</scope>
    <source>
        <strain evidence="8">F3-133</strain>
    </source>
</reference>
<evidence type="ECO:0000256" key="6">
    <source>
        <dbReference type="ARBA" id="ARBA00038093"/>
    </source>
</evidence>
<dbReference type="EMBL" id="RKLV01000005">
    <property type="protein sequence ID" value="MCX2818940.1"/>
    <property type="molecule type" value="Genomic_DNA"/>
</dbReference>
<comment type="cofactor">
    <cofactor evidence="1">
        <name>Mg(2+)</name>
        <dbReference type="ChEBI" id="CHEBI:18420"/>
    </cofactor>
</comment>
<accession>A0A9Q4C317</accession>
<evidence type="ECO:0000313" key="8">
    <source>
        <dbReference type="EMBL" id="MCX2818940.1"/>
    </source>
</evidence>
<evidence type="ECO:0000313" key="9">
    <source>
        <dbReference type="Proteomes" id="UP001149411"/>
    </source>
</evidence>
<dbReference type="GO" id="GO:0004518">
    <property type="term" value="F:nuclease activity"/>
    <property type="evidence" value="ECO:0007669"/>
    <property type="project" value="UniProtKB-KW"/>
</dbReference>
<evidence type="ECO:0000256" key="2">
    <source>
        <dbReference type="ARBA" id="ARBA00022722"/>
    </source>
</evidence>
<dbReference type="PANTHER" id="PTHR33653:SF1">
    <property type="entry name" value="RIBONUCLEASE VAPC2"/>
    <property type="match status" value="1"/>
</dbReference>
<keyword evidence="3" id="KW-0479">Metal-binding</keyword>
<evidence type="ECO:0000256" key="4">
    <source>
        <dbReference type="ARBA" id="ARBA00022801"/>
    </source>
</evidence>
<evidence type="ECO:0000256" key="3">
    <source>
        <dbReference type="ARBA" id="ARBA00022723"/>
    </source>
</evidence>
<sequence length="130" mass="14059">MNCFDTTFVIDYLSGDRATVEYLEEHSDEEFHVPAVVLHEGIEGTVKGSGSADIHEFVARLGWAKIAPFGRTTAVEAGRLQKELAEHGAQMKPVDAMVAGTASELGATLVTRDSDMKTDGLCEVLDVRGY</sequence>
<keyword evidence="9" id="KW-1185">Reference proteome</keyword>
<keyword evidence="5" id="KW-0460">Magnesium</keyword>
<comment type="similarity">
    <text evidence="6">Belongs to the PINc/VapC protein family.</text>
</comment>
<dbReference type="GO" id="GO:0016787">
    <property type="term" value="F:hydrolase activity"/>
    <property type="evidence" value="ECO:0007669"/>
    <property type="project" value="UniProtKB-KW"/>
</dbReference>
<dbReference type="InterPro" id="IPR050556">
    <property type="entry name" value="Type_II_TA_system_RNase"/>
</dbReference>
<organism evidence="8 9">
    <name type="scientific">Halorutilus salinus</name>
    <dbReference type="NCBI Taxonomy" id="2487751"/>
    <lineage>
        <taxon>Archaea</taxon>
        <taxon>Methanobacteriati</taxon>
        <taxon>Methanobacteriota</taxon>
        <taxon>Stenosarchaea group</taxon>
        <taxon>Halobacteria</taxon>
        <taxon>Halorutilales</taxon>
        <taxon>Halorutilaceae</taxon>
        <taxon>Halorutilus</taxon>
    </lineage>
</organism>
<dbReference type="AlphaFoldDB" id="A0A9Q4C317"/>
<keyword evidence="4" id="KW-0378">Hydrolase</keyword>
<feature type="domain" description="PIN" evidence="7">
    <location>
        <begin position="3"/>
        <end position="117"/>
    </location>
</feature>
<evidence type="ECO:0000259" key="7">
    <source>
        <dbReference type="Pfam" id="PF01850"/>
    </source>
</evidence>
<dbReference type="RefSeq" id="WP_266086780.1">
    <property type="nucleotide sequence ID" value="NZ_RKLV01000005.1"/>
</dbReference>
<name>A0A9Q4C317_9EURY</name>
<dbReference type="Pfam" id="PF01850">
    <property type="entry name" value="PIN"/>
    <property type="match status" value="1"/>
</dbReference>
<dbReference type="SUPFAM" id="SSF88723">
    <property type="entry name" value="PIN domain-like"/>
    <property type="match status" value="1"/>
</dbReference>
<dbReference type="Gene3D" id="3.40.50.1010">
    <property type="entry name" value="5'-nuclease"/>
    <property type="match status" value="1"/>
</dbReference>
<protein>
    <submittedName>
        <fullName evidence="8">PIN domain-containing protein</fullName>
    </submittedName>
</protein>
<keyword evidence="2" id="KW-0540">Nuclease</keyword>
<evidence type="ECO:0000256" key="1">
    <source>
        <dbReference type="ARBA" id="ARBA00001946"/>
    </source>
</evidence>
<evidence type="ECO:0000256" key="5">
    <source>
        <dbReference type="ARBA" id="ARBA00022842"/>
    </source>
</evidence>
<gene>
    <name evidence="8" type="ORF">EGH25_06200</name>
</gene>
<dbReference type="InterPro" id="IPR002716">
    <property type="entry name" value="PIN_dom"/>
</dbReference>
<dbReference type="GO" id="GO:0046872">
    <property type="term" value="F:metal ion binding"/>
    <property type="evidence" value="ECO:0007669"/>
    <property type="project" value="UniProtKB-KW"/>
</dbReference>